<feature type="transmembrane region" description="Helical" evidence="5">
    <location>
        <begin position="214"/>
        <end position="235"/>
    </location>
</feature>
<dbReference type="AlphaFoldDB" id="A0A5F4WDA2"/>
<organism evidence="6 7">
    <name type="scientific">Callithrix jacchus</name>
    <name type="common">White-tufted-ear marmoset</name>
    <name type="synonym">Simia Jacchus</name>
    <dbReference type="NCBI Taxonomy" id="9483"/>
    <lineage>
        <taxon>Eukaryota</taxon>
        <taxon>Metazoa</taxon>
        <taxon>Chordata</taxon>
        <taxon>Craniata</taxon>
        <taxon>Vertebrata</taxon>
        <taxon>Euteleostomi</taxon>
        <taxon>Mammalia</taxon>
        <taxon>Eutheria</taxon>
        <taxon>Euarchontoglires</taxon>
        <taxon>Primates</taxon>
        <taxon>Haplorrhini</taxon>
        <taxon>Platyrrhini</taxon>
        <taxon>Cebidae</taxon>
        <taxon>Callitrichinae</taxon>
        <taxon>Callithrix</taxon>
        <taxon>Callithrix</taxon>
    </lineage>
</organism>
<feature type="transmembrane region" description="Helical" evidence="5">
    <location>
        <begin position="339"/>
        <end position="362"/>
    </location>
</feature>
<dbReference type="Proteomes" id="UP000008225">
    <property type="component" value="Chromosome 2"/>
</dbReference>
<evidence type="ECO:0000256" key="1">
    <source>
        <dbReference type="ARBA" id="ARBA00004141"/>
    </source>
</evidence>
<reference evidence="6" key="2">
    <citation type="submission" date="2025-08" db="UniProtKB">
        <authorList>
            <consortium name="Ensembl"/>
        </authorList>
    </citation>
    <scope>IDENTIFICATION</scope>
</reference>
<sequence length="499" mass="54914">MGGCTLPPAGAGSAGLCPLTRAPRQAGWQGFPLLCPTGRQSLSPQKQAPCKPATPRWKPVLQGGIQLLPAAGHQHLCPHSLPPQMSNVSGILGTADVPLVSATWPQPCLLPSVPAGLQMDHMGNGSQRAPWLFLTSSLARGVSGIFVWTALVLTCHQIYLHLRSYTVPQEQRYVIRLLLIVPIYAFDSWLSLLLLGDHQYYVYFDSVRDCYEAFVIYSFLSLCFQYLGGESAIMAEIRGKPIKSSCFYGTCCLRGMTYSIGFLRFCKQATLQFCLVKPIMAITTIILQAFGKYHDGDFNVRSGYLYVTLIYNASVSLALYALFLFYFTTRELLRPFEPVLKFLTIKAVIFLSFWQGLLLAILERCGVIPEVETIGGNRLGAGTLAAGYQNFIICMEMLFASVALRYAFPCEVYAEKKDNLPGTSCLPARAPRTHSPAFQLEHRVCVHTILEVQECQLTGQGDSQWASSSRQAPGLCGVQVVPDPNGDRGWASSARHAPH</sequence>
<feature type="transmembrane region" description="Helical" evidence="5">
    <location>
        <begin position="131"/>
        <end position="153"/>
    </location>
</feature>
<evidence type="ECO:0000313" key="6">
    <source>
        <dbReference type="Ensembl" id="ENSCJAP00000075673.2"/>
    </source>
</evidence>
<gene>
    <name evidence="6" type="primary">TMEM184A</name>
</gene>
<dbReference type="Pfam" id="PF03619">
    <property type="entry name" value="Solute_trans_a"/>
    <property type="match status" value="1"/>
</dbReference>
<keyword evidence="2 5" id="KW-0812">Transmembrane</keyword>
<evidence type="ECO:0000256" key="2">
    <source>
        <dbReference type="ARBA" id="ARBA00022692"/>
    </source>
</evidence>
<dbReference type="SMART" id="SM01417">
    <property type="entry name" value="Solute_trans_a"/>
    <property type="match status" value="1"/>
</dbReference>
<feature type="transmembrane region" description="Helical" evidence="5">
    <location>
        <begin position="173"/>
        <end position="194"/>
    </location>
</feature>
<protein>
    <submittedName>
        <fullName evidence="6">Transmembrane protein 184A</fullName>
    </submittedName>
</protein>
<dbReference type="Bgee" id="ENSCJAG00000001475">
    <property type="expression patterns" value="Expressed in kidney and 2 other cell types or tissues"/>
</dbReference>
<keyword evidence="7" id="KW-1185">Reference proteome</keyword>
<dbReference type="GeneTree" id="ENSGT00940000153861"/>
<feature type="transmembrane region" description="Helical" evidence="5">
    <location>
        <begin position="303"/>
        <end position="327"/>
    </location>
</feature>
<feature type="transmembrane region" description="Helical" evidence="5">
    <location>
        <begin position="269"/>
        <end position="291"/>
    </location>
</feature>
<comment type="subcellular location">
    <subcellularLocation>
        <location evidence="1">Membrane</location>
        <topology evidence="1">Multi-pass membrane protein</topology>
    </subcellularLocation>
</comment>
<keyword evidence="4 5" id="KW-0472">Membrane</keyword>
<accession>A0A5F4WDA2</accession>
<dbReference type="PANTHER" id="PTHR23423">
    <property type="entry name" value="ORGANIC SOLUTE TRANSPORTER-RELATED"/>
    <property type="match status" value="1"/>
</dbReference>
<keyword evidence="3 5" id="KW-1133">Transmembrane helix</keyword>
<evidence type="ECO:0000313" key="7">
    <source>
        <dbReference type="Proteomes" id="UP000008225"/>
    </source>
</evidence>
<reference evidence="6" key="1">
    <citation type="submission" date="2009-03" db="EMBL/GenBank/DDBJ databases">
        <authorList>
            <person name="Warren W."/>
            <person name="Ye L."/>
            <person name="Minx P."/>
            <person name="Worley K."/>
            <person name="Gibbs R."/>
            <person name="Wilson R.K."/>
        </authorList>
    </citation>
    <scope>NUCLEOTIDE SEQUENCE [LARGE SCALE GENOMIC DNA]</scope>
</reference>
<evidence type="ECO:0000256" key="5">
    <source>
        <dbReference type="SAM" id="Phobius"/>
    </source>
</evidence>
<dbReference type="Ensembl" id="ENSCJAT00000116774.2">
    <property type="protein sequence ID" value="ENSCJAP00000075673.2"/>
    <property type="gene ID" value="ENSCJAG00000001475.5"/>
</dbReference>
<name>A0A5F4WDA2_CALJA</name>
<proteinExistence type="predicted"/>
<evidence type="ECO:0000256" key="3">
    <source>
        <dbReference type="ARBA" id="ARBA00022989"/>
    </source>
</evidence>
<evidence type="ECO:0000256" key="4">
    <source>
        <dbReference type="ARBA" id="ARBA00023136"/>
    </source>
</evidence>
<dbReference type="GO" id="GO:0016020">
    <property type="term" value="C:membrane"/>
    <property type="evidence" value="ECO:0007669"/>
    <property type="project" value="UniProtKB-SubCell"/>
</dbReference>
<reference evidence="6" key="3">
    <citation type="submission" date="2025-09" db="UniProtKB">
        <authorList>
            <consortium name="Ensembl"/>
        </authorList>
    </citation>
    <scope>IDENTIFICATION</scope>
</reference>
<dbReference type="InterPro" id="IPR005178">
    <property type="entry name" value="Ostalpha/TMEM184C"/>
</dbReference>